<keyword evidence="1" id="KW-1185">Reference proteome</keyword>
<organism evidence="2">
    <name type="scientific">Dissoconium aciculare CBS 342.82</name>
    <dbReference type="NCBI Taxonomy" id="1314786"/>
    <lineage>
        <taxon>Eukaryota</taxon>
        <taxon>Fungi</taxon>
        <taxon>Dikarya</taxon>
        <taxon>Ascomycota</taxon>
        <taxon>Pezizomycotina</taxon>
        <taxon>Dothideomycetes</taxon>
        <taxon>Dothideomycetidae</taxon>
        <taxon>Mycosphaerellales</taxon>
        <taxon>Dissoconiaceae</taxon>
        <taxon>Dissoconium</taxon>
    </lineage>
</organism>
<accession>A0A6J3M6F9</accession>
<evidence type="ECO:0000313" key="1">
    <source>
        <dbReference type="Proteomes" id="UP000504637"/>
    </source>
</evidence>
<reference evidence="2" key="2">
    <citation type="submission" date="2020-04" db="EMBL/GenBank/DDBJ databases">
        <authorList>
            <consortium name="NCBI Genome Project"/>
        </authorList>
    </citation>
    <scope>NUCLEOTIDE SEQUENCE</scope>
    <source>
        <strain evidence="2">CBS 342.82</strain>
    </source>
</reference>
<reference evidence="2" key="1">
    <citation type="submission" date="2020-01" db="EMBL/GenBank/DDBJ databases">
        <authorList>
            <consortium name="DOE Joint Genome Institute"/>
            <person name="Haridas S."/>
            <person name="Albert R."/>
            <person name="Binder M."/>
            <person name="Bloem J."/>
            <person name="Labutti K."/>
            <person name="Salamov A."/>
            <person name="Andreopoulos B."/>
            <person name="Baker S.E."/>
            <person name="Barry K."/>
            <person name="Bills G."/>
            <person name="Bluhm B.H."/>
            <person name="Cannon C."/>
            <person name="Castanera R."/>
            <person name="Culley D.E."/>
            <person name="Daum C."/>
            <person name="Ezra D."/>
            <person name="Gonzalez J.B."/>
            <person name="Henrissat B."/>
            <person name="Kuo A."/>
            <person name="Liang C."/>
            <person name="Lipzen A."/>
            <person name="Lutzoni F."/>
            <person name="Magnuson J."/>
            <person name="Mondo S."/>
            <person name="Nolan M."/>
            <person name="Ohm R."/>
            <person name="Pangilinan J."/>
            <person name="Park H.-J."/>
            <person name="Ramirez L."/>
            <person name="Alfaro M."/>
            <person name="Sun H."/>
            <person name="Tritt A."/>
            <person name="Yoshinaga Y."/>
            <person name="Zwiers L.-H."/>
            <person name="Turgeon B.G."/>
            <person name="Goodwin S.B."/>
            <person name="Spatafora J.W."/>
            <person name="Crous P.W."/>
            <person name="Grigoriev I.V."/>
        </authorList>
    </citation>
    <scope>NUCLEOTIDE SEQUENCE</scope>
    <source>
        <strain evidence="2">CBS 342.82</strain>
    </source>
</reference>
<dbReference type="AlphaFoldDB" id="A0A6J3M6F9"/>
<dbReference type="GeneID" id="54357396"/>
<dbReference type="RefSeq" id="XP_033460626.1">
    <property type="nucleotide sequence ID" value="XM_033599597.1"/>
</dbReference>
<evidence type="ECO:0000313" key="2">
    <source>
        <dbReference type="RefSeq" id="XP_033460626.1"/>
    </source>
</evidence>
<sequence length="191" mass="21365">MISHRGCVEMMAGKLAGRCTAGHRVFADYLGTPVWRKTCWTETLHARPAKTWARRHDLPLTVYWRRGTQGKQKRRLERAMGNGMTGVWERGPIACPSPSVLHAHDTSANLVIVMLSSLRFALKQQASHHVLCITRASHPRPRGCQVERAEWSFVGPSASIPSNMSWKKCFTTASSPLDKETATHLGSLEKH</sequence>
<reference evidence="2" key="3">
    <citation type="submission" date="2025-08" db="UniProtKB">
        <authorList>
            <consortium name="RefSeq"/>
        </authorList>
    </citation>
    <scope>IDENTIFICATION</scope>
    <source>
        <strain evidence="2">CBS 342.82</strain>
    </source>
</reference>
<protein>
    <submittedName>
        <fullName evidence="2">Uncharacterized protein</fullName>
    </submittedName>
</protein>
<name>A0A6J3M6F9_9PEZI</name>
<gene>
    <name evidence="2" type="ORF">K489DRAFT_200485</name>
</gene>
<proteinExistence type="predicted"/>
<dbReference type="Proteomes" id="UP000504637">
    <property type="component" value="Unplaced"/>
</dbReference>